<accession>A0A7D8UNB2</accession>
<sequence>MKWSLVLQFLALGANATPLTGGALSCQDIEIPVSVSAQNKNLPLTLGLDTLKDTGALNRLVAGLTSSLVHGTYTIHARYCEPTEQVASRRDTLQVLVHGITYTLDYWSGDLPPGTSAGQDEYSWIKYAANQGYPTLSIDRLCNGASSRPNGLVFCQLPLQAEVIHAIVEAARNGTLPEAKQSFDRIICVGHSYGSLVANGHSTQYPDDVDAYIFTGYSDVLTQGEAGVAVLSLFLPAAVVSPTEFGGLLLDPTYLLSSSKNGTKSVEFYGDYDAEFVQYDLDHRGTVTLGEVATGTLGQIPAPHFKGAVFVLNGNEDGIFCEDGPVQALATVPGNCSKGYSSGVASHYPAASKFGYYNTANTGHCLNIHLTAQESFKHAHNFLSEAGF</sequence>
<proteinExistence type="predicted"/>
<dbReference type="AlphaFoldDB" id="A0A7D8UNB2"/>
<evidence type="ECO:0000256" key="1">
    <source>
        <dbReference type="SAM" id="SignalP"/>
    </source>
</evidence>
<dbReference type="InterPro" id="IPR000073">
    <property type="entry name" value="AB_hydrolase_1"/>
</dbReference>
<name>A0A7D8UNB2_9HELO</name>
<feature type="signal peptide" evidence="1">
    <location>
        <begin position="1"/>
        <end position="16"/>
    </location>
</feature>
<dbReference type="OrthoDB" id="190201at2759"/>
<dbReference type="Gene3D" id="3.40.50.1820">
    <property type="entry name" value="alpha/beta hydrolase"/>
    <property type="match status" value="1"/>
</dbReference>
<dbReference type="Pfam" id="PF12697">
    <property type="entry name" value="Abhydrolase_6"/>
    <property type="match status" value="1"/>
</dbReference>
<dbReference type="SUPFAM" id="SSF53474">
    <property type="entry name" value="alpha/beta-Hydrolases"/>
    <property type="match status" value="1"/>
</dbReference>
<feature type="domain" description="AB hydrolase-1" evidence="2">
    <location>
        <begin position="95"/>
        <end position="331"/>
    </location>
</feature>
<feature type="chain" id="PRO_5028929859" description="AB hydrolase-1 domain-containing protein" evidence="1">
    <location>
        <begin position="17"/>
        <end position="388"/>
    </location>
</feature>
<reference evidence="3 4" key="1">
    <citation type="submission" date="2018-05" db="EMBL/GenBank/DDBJ databases">
        <title>Whole genome sequencing for identification of molecular markers to develop diagnostic detection tools for the regulated plant pathogen Lachnellula willkommii.</title>
        <authorList>
            <person name="Giroux E."/>
            <person name="Bilodeau G."/>
        </authorList>
    </citation>
    <scope>NUCLEOTIDE SEQUENCE [LARGE SCALE GENOMIC DNA]</scope>
    <source>
        <strain evidence="3 4">CBS 625.97</strain>
    </source>
</reference>
<dbReference type="PROSITE" id="PS51257">
    <property type="entry name" value="PROKAR_LIPOPROTEIN"/>
    <property type="match status" value="1"/>
</dbReference>
<gene>
    <name evidence="3" type="ORF">LCER1_G008501</name>
</gene>
<evidence type="ECO:0000313" key="4">
    <source>
        <dbReference type="Proteomes" id="UP000481288"/>
    </source>
</evidence>
<evidence type="ECO:0000259" key="2">
    <source>
        <dbReference type="Pfam" id="PF12697"/>
    </source>
</evidence>
<dbReference type="EMBL" id="QGMG01001079">
    <property type="protein sequence ID" value="TVY50588.1"/>
    <property type="molecule type" value="Genomic_DNA"/>
</dbReference>
<keyword evidence="1" id="KW-0732">Signal</keyword>
<keyword evidence="4" id="KW-1185">Reference proteome</keyword>
<evidence type="ECO:0000313" key="3">
    <source>
        <dbReference type="EMBL" id="TVY50588.1"/>
    </source>
</evidence>
<organism evidence="3 4">
    <name type="scientific">Lachnellula cervina</name>
    <dbReference type="NCBI Taxonomy" id="1316786"/>
    <lineage>
        <taxon>Eukaryota</taxon>
        <taxon>Fungi</taxon>
        <taxon>Dikarya</taxon>
        <taxon>Ascomycota</taxon>
        <taxon>Pezizomycotina</taxon>
        <taxon>Leotiomycetes</taxon>
        <taxon>Helotiales</taxon>
        <taxon>Lachnaceae</taxon>
        <taxon>Lachnellula</taxon>
    </lineage>
</organism>
<comment type="caution">
    <text evidence="3">The sequence shown here is derived from an EMBL/GenBank/DDBJ whole genome shotgun (WGS) entry which is preliminary data.</text>
</comment>
<dbReference type="InterPro" id="IPR029058">
    <property type="entry name" value="AB_hydrolase_fold"/>
</dbReference>
<protein>
    <recommendedName>
        <fullName evidence="2">AB hydrolase-1 domain-containing protein</fullName>
    </recommendedName>
</protein>
<dbReference type="Proteomes" id="UP000481288">
    <property type="component" value="Unassembled WGS sequence"/>
</dbReference>